<organism evidence="2 3">
    <name type="scientific">Corallococcus caeni</name>
    <dbReference type="NCBI Taxonomy" id="3082388"/>
    <lineage>
        <taxon>Bacteria</taxon>
        <taxon>Pseudomonadati</taxon>
        <taxon>Myxococcota</taxon>
        <taxon>Myxococcia</taxon>
        <taxon>Myxococcales</taxon>
        <taxon>Cystobacterineae</taxon>
        <taxon>Myxococcaceae</taxon>
        <taxon>Corallococcus</taxon>
    </lineage>
</organism>
<proteinExistence type="predicted"/>
<dbReference type="InterPro" id="IPR013830">
    <property type="entry name" value="SGNH_hydro"/>
</dbReference>
<dbReference type="InterPro" id="IPR036514">
    <property type="entry name" value="SGNH_hydro_sf"/>
</dbReference>
<dbReference type="InterPro" id="IPR051532">
    <property type="entry name" value="Ester_Hydrolysis_Enzymes"/>
</dbReference>
<feature type="domain" description="SGNH hydrolase-type esterase" evidence="1">
    <location>
        <begin position="76"/>
        <end position="254"/>
    </location>
</feature>
<accession>A0ABQ6QI03</accession>
<reference evidence="2 3" key="1">
    <citation type="journal article" date="2024" name="Arch. Microbiol.">
        <title>Corallococcus caeni sp. nov., a novel myxobacterium isolated from activated sludge.</title>
        <authorList>
            <person name="Tomita S."/>
            <person name="Nakai R."/>
            <person name="Kuroda K."/>
            <person name="Kurashita H."/>
            <person name="Hatamoto M."/>
            <person name="Yamaguchi T."/>
            <person name="Narihiro T."/>
        </authorList>
    </citation>
    <scope>NUCLEOTIDE SEQUENCE [LARGE SCALE GENOMIC DNA]</scope>
    <source>
        <strain evidence="2 3">NO1</strain>
    </source>
</reference>
<dbReference type="Pfam" id="PF13472">
    <property type="entry name" value="Lipase_GDSL_2"/>
    <property type="match status" value="1"/>
</dbReference>
<keyword evidence="3" id="KW-1185">Reference proteome</keyword>
<evidence type="ECO:0000259" key="1">
    <source>
        <dbReference type="Pfam" id="PF13472"/>
    </source>
</evidence>
<gene>
    <name evidence="2" type="ORF">ASNO1_00060</name>
</gene>
<protein>
    <recommendedName>
        <fullName evidence="1">SGNH hydrolase-type esterase domain-containing protein</fullName>
    </recommendedName>
</protein>
<evidence type="ECO:0000313" key="3">
    <source>
        <dbReference type="Proteomes" id="UP001342631"/>
    </source>
</evidence>
<dbReference type="SUPFAM" id="SSF52266">
    <property type="entry name" value="SGNH hydrolase"/>
    <property type="match status" value="1"/>
</dbReference>
<evidence type="ECO:0000313" key="2">
    <source>
        <dbReference type="EMBL" id="GMU03754.1"/>
    </source>
</evidence>
<comment type="caution">
    <text evidence="2">The sequence shown here is derived from an EMBL/GenBank/DDBJ whole genome shotgun (WGS) entry which is preliminary data.</text>
</comment>
<name>A0ABQ6QI03_9BACT</name>
<dbReference type="EMBL" id="BTTX01000001">
    <property type="protein sequence ID" value="GMU03754.1"/>
    <property type="molecule type" value="Genomic_DNA"/>
</dbReference>
<dbReference type="PANTHER" id="PTHR30383">
    <property type="entry name" value="THIOESTERASE 1/PROTEASE 1/LYSOPHOSPHOLIPASE L1"/>
    <property type="match status" value="1"/>
</dbReference>
<dbReference type="CDD" id="cd00229">
    <property type="entry name" value="SGNH_hydrolase"/>
    <property type="match status" value="1"/>
</dbReference>
<sequence>MKVLQPEHTVASLPGAAALTEPMRAALLGLAPDVYSAELGRLRAGAKEAARELLADPAVGAMVDRLPLRPGARVLAFGDSHTSDPQSWAVILSEMLAARRPADGISVDVSAVAGETTTHGLIRIGGVIARNPDWILFFIGVNDARTQGPAPSKTLVAPEETARNLAELRKRVSRETKAQCLWVTPPPVLEDRVSKHWGLSRFGVCFLNEDIARVAQVIAAFDAPAIELFARLGLPPPQDLFMEDGLHFTLEGQKRIALEVVRGWADARAR</sequence>
<dbReference type="Gene3D" id="3.40.50.1110">
    <property type="entry name" value="SGNH hydrolase"/>
    <property type="match status" value="1"/>
</dbReference>
<dbReference type="Proteomes" id="UP001342631">
    <property type="component" value="Unassembled WGS sequence"/>
</dbReference>